<evidence type="ECO:0000313" key="1">
    <source>
        <dbReference type="EMBL" id="TKW62068.1"/>
    </source>
</evidence>
<name>A0A6N4RFU1_BLAVI</name>
<protein>
    <recommendedName>
        <fullName evidence="3">Lipoprotein</fullName>
    </recommendedName>
</protein>
<evidence type="ECO:0000313" key="2">
    <source>
        <dbReference type="Proteomes" id="UP000320948"/>
    </source>
</evidence>
<proteinExistence type="predicted"/>
<sequence length="120" mass="13251">MRLASRFLFTASLLALAGCGIVGEERALYMKRDWDDLTSTRWLGVGSDVTGFSEAFPSAQRKEQLAEQDICLHKNSQNRIITQNGVNDSVAYRRCPLAPYAQEGGSRMGIRPDGNGTVIR</sequence>
<comment type="caution">
    <text evidence="1">The sequence shown here is derived from an EMBL/GenBank/DDBJ whole genome shotgun (WGS) entry which is preliminary data.</text>
</comment>
<evidence type="ECO:0008006" key="3">
    <source>
        <dbReference type="Google" id="ProtNLM"/>
    </source>
</evidence>
<dbReference type="Proteomes" id="UP000320948">
    <property type="component" value="Unassembled WGS sequence"/>
</dbReference>
<accession>A0A6N4RFU1</accession>
<dbReference type="EMBL" id="VAFM01000001">
    <property type="protein sequence ID" value="TKW62068.1"/>
    <property type="molecule type" value="Genomic_DNA"/>
</dbReference>
<gene>
    <name evidence="1" type="ORF">DI628_05470</name>
</gene>
<reference evidence="1 2" key="1">
    <citation type="journal article" date="2017" name="Nat. Commun.">
        <title>In situ click chemistry generation of cyclooxygenase-2 inhibitors.</title>
        <authorList>
            <person name="Bhardwaj A."/>
            <person name="Kaur J."/>
            <person name="Wuest M."/>
            <person name="Wuest F."/>
        </authorList>
    </citation>
    <scope>NUCLEOTIDE SEQUENCE [LARGE SCALE GENOMIC DNA]</scope>
    <source>
        <strain evidence="1">S2_018_000_R2_106</strain>
    </source>
</reference>
<organism evidence="1 2">
    <name type="scientific">Blastochloris viridis</name>
    <name type="common">Rhodopseudomonas viridis</name>
    <dbReference type="NCBI Taxonomy" id="1079"/>
    <lineage>
        <taxon>Bacteria</taxon>
        <taxon>Pseudomonadati</taxon>
        <taxon>Pseudomonadota</taxon>
        <taxon>Alphaproteobacteria</taxon>
        <taxon>Hyphomicrobiales</taxon>
        <taxon>Blastochloridaceae</taxon>
        <taxon>Blastochloris</taxon>
    </lineage>
</organism>
<dbReference type="PROSITE" id="PS51257">
    <property type="entry name" value="PROKAR_LIPOPROTEIN"/>
    <property type="match status" value="1"/>
</dbReference>
<dbReference type="AlphaFoldDB" id="A0A6N4RFU1"/>